<evidence type="ECO:0000313" key="2">
    <source>
        <dbReference type="Proteomes" id="UP001283361"/>
    </source>
</evidence>
<dbReference type="Proteomes" id="UP001283361">
    <property type="component" value="Unassembled WGS sequence"/>
</dbReference>
<evidence type="ECO:0000313" key="1">
    <source>
        <dbReference type="EMBL" id="KAK3733525.1"/>
    </source>
</evidence>
<dbReference type="EMBL" id="JAWDGP010006892">
    <property type="protein sequence ID" value="KAK3733525.1"/>
    <property type="molecule type" value="Genomic_DNA"/>
</dbReference>
<gene>
    <name evidence="1" type="ORF">RRG08_063838</name>
</gene>
<proteinExistence type="predicted"/>
<protein>
    <submittedName>
        <fullName evidence="1">Uncharacterized protein</fullName>
    </submittedName>
</protein>
<keyword evidence="2" id="KW-1185">Reference proteome</keyword>
<dbReference type="AlphaFoldDB" id="A0AAE0Y5C7"/>
<comment type="caution">
    <text evidence="1">The sequence shown here is derived from an EMBL/GenBank/DDBJ whole genome shotgun (WGS) entry which is preliminary data.</text>
</comment>
<name>A0AAE0Y5C7_9GAST</name>
<organism evidence="1 2">
    <name type="scientific">Elysia crispata</name>
    <name type="common">lettuce slug</name>
    <dbReference type="NCBI Taxonomy" id="231223"/>
    <lineage>
        <taxon>Eukaryota</taxon>
        <taxon>Metazoa</taxon>
        <taxon>Spiralia</taxon>
        <taxon>Lophotrochozoa</taxon>
        <taxon>Mollusca</taxon>
        <taxon>Gastropoda</taxon>
        <taxon>Heterobranchia</taxon>
        <taxon>Euthyneura</taxon>
        <taxon>Panpulmonata</taxon>
        <taxon>Sacoglossa</taxon>
        <taxon>Placobranchoidea</taxon>
        <taxon>Plakobranchidae</taxon>
        <taxon>Elysia</taxon>
    </lineage>
</organism>
<reference evidence="1" key="1">
    <citation type="journal article" date="2023" name="G3 (Bethesda)">
        <title>A reference genome for the long-term kleptoplast-retaining sea slug Elysia crispata morphotype clarki.</title>
        <authorList>
            <person name="Eastman K.E."/>
            <person name="Pendleton A.L."/>
            <person name="Shaikh M.A."/>
            <person name="Suttiyut T."/>
            <person name="Ogas R."/>
            <person name="Tomko P."/>
            <person name="Gavelis G."/>
            <person name="Widhalm J.R."/>
            <person name="Wisecaver J.H."/>
        </authorList>
    </citation>
    <scope>NUCLEOTIDE SEQUENCE</scope>
    <source>
        <strain evidence="1">ECLA1</strain>
    </source>
</reference>
<accession>A0AAE0Y5C7</accession>
<sequence>MPRRQLKESHNASAIRHRDTACDWIYSMTSSAWQSGLPLPQYGPNRTHVTCLGLSSSILERDTLMSRLPQYIAVQNIDVCAEIT</sequence>